<reference evidence="2" key="1">
    <citation type="journal article" date="2020" name="Fungal Divers.">
        <title>Resolving the Mortierellaceae phylogeny through synthesis of multi-gene phylogenetics and phylogenomics.</title>
        <authorList>
            <person name="Vandepol N."/>
            <person name="Liber J."/>
            <person name="Desiro A."/>
            <person name="Na H."/>
            <person name="Kennedy M."/>
            <person name="Barry K."/>
            <person name="Grigoriev I.V."/>
            <person name="Miller A.N."/>
            <person name="O'Donnell K."/>
            <person name="Stajich J.E."/>
            <person name="Bonito G."/>
        </authorList>
    </citation>
    <scope>NUCLEOTIDE SEQUENCE</scope>
    <source>
        <strain evidence="2">NRRL 28262</strain>
    </source>
</reference>
<accession>A0AAD4D6R1</accession>
<protein>
    <submittedName>
        <fullName evidence="2">Uncharacterized protein</fullName>
    </submittedName>
</protein>
<feature type="compositionally biased region" description="Basic and acidic residues" evidence="1">
    <location>
        <begin position="154"/>
        <end position="175"/>
    </location>
</feature>
<feature type="non-terminal residue" evidence="2">
    <location>
        <position position="1"/>
    </location>
</feature>
<proteinExistence type="predicted"/>
<evidence type="ECO:0000313" key="2">
    <source>
        <dbReference type="EMBL" id="KAG0270002.1"/>
    </source>
</evidence>
<comment type="caution">
    <text evidence="2">The sequence shown here is derived from an EMBL/GenBank/DDBJ whole genome shotgun (WGS) entry which is preliminary data.</text>
</comment>
<feature type="region of interest" description="Disordered" evidence="1">
    <location>
        <begin position="615"/>
        <end position="669"/>
    </location>
</feature>
<keyword evidence="3" id="KW-1185">Reference proteome</keyword>
<feature type="region of interest" description="Disordered" evidence="1">
    <location>
        <begin position="105"/>
        <end position="179"/>
    </location>
</feature>
<feature type="compositionally biased region" description="Basic and acidic residues" evidence="1">
    <location>
        <begin position="631"/>
        <end position="661"/>
    </location>
</feature>
<organism evidence="2 3">
    <name type="scientific">Linnemannia exigua</name>
    <dbReference type="NCBI Taxonomy" id="604196"/>
    <lineage>
        <taxon>Eukaryota</taxon>
        <taxon>Fungi</taxon>
        <taxon>Fungi incertae sedis</taxon>
        <taxon>Mucoromycota</taxon>
        <taxon>Mortierellomycotina</taxon>
        <taxon>Mortierellomycetes</taxon>
        <taxon>Mortierellales</taxon>
        <taxon>Mortierellaceae</taxon>
        <taxon>Linnemannia</taxon>
    </lineage>
</organism>
<gene>
    <name evidence="2" type="ORF">BGZ95_001824</name>
</gene>
<dbReference type="Proteomes" id="UP001194580">
    <property type="component" value="Unassembled WGS sequence"/>
</dbReference>
<feature type="compositionally biased region" description="Polar residues" evidence="1">
    <location>
        <begin position="108"/>
        <end position="117"/>
    </location>
</feature>
<dbReference type="EMBL" id="JAAAIL010001378">
    <property type="protein sequence ID" value="KAG0270002.1"/>
    <property type="molecule type" value="Genomic_DNA"/>
</dbReference>
<evidence type="ECO:0000256" key="1">
    <source>
        <dbReference type="SAM" id="MobiDB-lite"/>
    </source>
</evidence>
<evidence type="ECO:0000313" key="3">
    <source>
        <dbReference type="Proteomes" id="UP001194580"/>
    </source>
</evidence>
<dbReference type="AlphaFoldDB" id="A0AAD4D6R1"/>
<sequence>MFTKEQLRWAKVKVSGEEHVTFINFVTKFKLTNRLLATDTYAALIGSKEIRERRRETLRKSFNVFQAHHADTFWSERRLEVSSEITANGAALDLQAAAAAQSRKGYSKLSSRSNGAQLDSDVPTDSMKQDGDEKGCQSAESSKKRQPNVPLGALEDKELPQQKKNRRQQEQHQEEENQDLSIQCFFDSTTITLSNLNIQGIDIGTPFMQLQKDAATIVNDLRIMLTLDLLPFFLAANYIWDASHKLPGMSSTDHDALQEALHVPVIRLSDQLVLFCRSLERERLSLGYIKSRDTVSRDHDTMLGLFQQASLKLPKKFLSFKHLKNEDSHAHSALDALLTTIFPANNYRYDLHWANRPSAGSSDRRNGDAHKPDATVLKDGFEMGYLEIKPPKEERHQRLYLEDIWALLGLAKDNIDLHLRCHRIITTIPCVLVFGFQMTLYQLSFQDGIYVWLDVHTAYLPKDQYDIGNIVCCVELLNTFKAILDEAETERYTRTPPRHTKDDKVLPELYRPRPTNLTPSKRPFFSSGKRMSIMYFSHITNYKSTTSDFILTTPPLANTRKYSHPGYPRVMNTQEAINWMISKDISSEACDQTLLELESSLILRLVKMDANPAKDSLADDAQGEDSQAQDQSKDTADDSPKVEGGERSEGVNDSGHGHDEAMFSESIPQ</sequence>
<name>A0AAD4D6R1_9FUNG</name>